<reference evidence="2 3" key="1">
    <citation type="submission" date="2020-10" db="EMBL/GenBank/DDBJ databases">
        <title>Connecting structure to function with the recovery of over 1000 high-quality activated sludge metagenome-assembled genomes encoding full-length rRNA genes using long-read sequencing.</title>
        <authorList>
            <person name="Singleton C.M."/>
            <person name="Petriglieri F."/>
            <person name="Kristensen J.M."/>
            <person name="Kirkegaard R.H."/>
            <person name="Michaelsen T.Y."/>
            <person name="Andersen M.H."/>
            <person name="Karst S.M."/>
            <person name="Dueholm M.S."/>
            <person name="Nielsen P.H."/>
            <person name="Albertsen M."/>
        </authorList>
    </citation>
    <scope>NUCLEOTIDE SEQUENCE [LARGE SCALE GENOMIC DNA]</scope>
    <source>
        <strain evidence="2">Ribe_18-Q3-R11-54_MAXAC.273</strain>
    </source>
</reference>
<accession>A0A9D7XSJ5</accession>
<evidence type="ECO:0000256" key="1">
    <source>
        <dbReference type="SAM" id="Phobius"/>
    </source>
</evidence>
<name>A0A9D7XSJ5_9BACT</name>
<evidence type="ECO:0000313" key="2">
    <source>
        <dbReference type="EMBL" id="MBK9981777.1"/>
    </source>
</evidence>
<sequence length="167" mass="19134">MSIKEVIFYKYLIFNDLATVFLTFNLCKLVLMKLSIVIITLTLLSCGKDDPNPSGYEYPKGITVMDKTSINDCTLAECSEERIVRLIAKDVKGVIHLDTIQNKYGVGYLHSFDAYIDFYFCDIPSEFQVDGLDVKFDGKLLDACGYYQPVWPIEEIYILKIDKIQKL</sequence>
<dbReference type="EMBL" id="JADKGY010000001">
    <property type="protein sequence ID" value="MBK9981777.1"/>
    <property type="molecule type" value="Genomic_DNA"/>
</dbReference>
<keyword evidence="1" id="KW-1133">Transmembrane helix</keyword>
<evidence type="ECO:0000313" key="3">
    <source>
        <dbReference type="Proteomes" id="UP000808337"/>
    </source>
</evidence>
<dbReference type="AlphaFoldDB" id="A0A9D7XSJ5"/>
<protein>
    <submittedName>
        <fullName evidence="2">Uncharacterized protein</fullName>
    </submittedName>
</protein>
<proteinExistence type="predicted"/>
<comment type="caution">
    <text evidence="2">The sequence shown here is derived from an EMBL/GenBank/DDBJ whole genome shotgun (WGS) entry which is preliminary data.</text>
</comment>
<keyword evidence="1" id="KW-0812">Transmembrane</keyword>
<keyword evidence="1" id="KW-0472">Membrane</keyword>
<gene>
    <name evidence="2" type="ORF">IPP15_05030</name>
</gene>
<dbReference type="Proteomes" id="UP000808337">
    <property type="component" value="Unassembled WGS sequence"/>
</dbReference>
<organism evidence="2 3">
    <name type="scientific">Candidatus Opimibacter skivensis</name>
    <dbReference type="NCBI Taxonomy" id="2982028"/>
    <lineage>
        <taxon>Bacteria</taxon>
        <taxon>Pseudomonadati</taxon>
        <taxon>Bacteroidota</taxon>
        <taxon>Saprospiria</taxon>
        <taxon>Saprospirales</taxon>
        <taxon>Saprospiraceae</taxon>
        <taxon>Candidatus Opimibacter</taxon>
    </lineage>
</organism>
<feature type="transmembrane region" description="Helical" evidence="1">
    <location>
        <begin position="20"/>
        <end position="44"/>
    </location>
</feature>